<protein>
    <submittedName>
        <fullName evidence="2">Uncharacterized protein</fullName>
    </submittedName>
</protein>
<evidence type="ECO:0000256" key="1">
    <source>
        <dbReference type="SAM" id="SignalP"/>
    </source>
</evidence>
<keyword evidence="3" id="KW-1185">Reference proteome</keyword>
<dbReference type="AlphaFoldDB" id="A0A0S3T8M9"/>
<feature type="signal peptide" evidence="1">
    <location>
        <begin position="1"/>
        <end position="36"/>
    </location>
</feature>
<dbReference type="EMBL" id="AP015044">
    <property type="protein sequence ID" value="BAU01366.1"/>
    <property type="molecule type" value="Genomic_DNA"/>
</dbReference>
<proteinExistence type="predicted"/>
<reference evidence="2 3" key="1">
    <citation type="journal article" date="2015" name="Sci. Rep.">
        <title>The power of single molecule real-time sequencing technology in the de novo assembly of a eukaryotic genome.</title>
        <authorList>
            <person name="Sakai H."/>
            <person name="Naito K."/>
            <person name="Ogiso-Tanaka E."/>
            <person name="Takahashi Y."/>
            <person name="Iseki K."/>
            <person name="Muto C."/>
            <person name="Satou K."/>
            <person name="Teruya K."/>
            <person name="Shiroma A."/>
            <person name="Shimoji M."/>
            <person name="Hirano T."/>
            <person name="Itoh T."/>
            <person name="Kaga A."/>
            <person name="Tomooka N."/>
        </authorList>
    </citation>
    <scope>NUCLEOTIDE SEQUENCE [LARGE SCALE GENOMIC DNA]</scope>
    <source>
        <strain evidence="3">cv. Shumari</strain>
    </source>
</reference>
<feature type="chain" id="PRO_5006618982" evidence="1">
    <location>
        <begin position="37"/>
        <end position="142"/>
    </location>
</feature>
<organism evidence="2 3">
    <name type="scientific">Vigna angularis var. angularis</name>
    <dbReference type="NCBI Taxonomy" id="157739"/>
    <lineage>
        <taxon>Eukaryota</taxon>
        <taxon>Viridiplantae</taxon>
        <taxon>Streptophyta</taxon>
        <taxon>Embryophyta</taxon>
        <taxon>Tracheophyta</taxon>
        <taxon>Spermatophyta</taxon>
        <taxon>Magnoliopsida</taxon>
        <taxon>eudicotyledons</taxon>
        <taxon>Gunneridae</taxon>
        <taxon>Pentapetalae</taxon>
        <taxon>rosids</taxon>
        <taxon>fabids</taxon>
        <taxon>Fabales</taxon>
        <taxon>Fabaceae</taxon>
        <taxon>Papilionoideae</taxon>
        <taxon>50 kb inversion clade</taxon>
        <taxon>NPAAA clade</taxon>
        <taxon>indigoferoid/millettioid clade</taxon>
        <taxon>Phaseoleae</taxon>
        <taxon>Vigna</taxon>
    </lineage>
</organism>
<dbReference type="Proteomes" id="UP000291084">
    <property type="component" value="Chromosome 11"/>
</dbReference>
<evidence type="ECO:0000313" key="3">
    <source>
        <dbReference type="Proteomes" id="UP000291084"/>
    </source>
</evidence>
<keyword evidence="1" id="KW-0732">Signal</keyword>
<gene>
    <name evidence="2" type="primary">Vigan.11G058800</name>
    <name evidence="2" type="ORF">VIGAN_11058800</name>
</gene>
<sequence length="142" mass="15544">MKGGCHDLCGRWQWLLRRRWWRDLLVASLIAGCAKERESSHGGYGGDLMELARCCGMIADGGGTARHNVVVDGAREAWFLVAVVAAASWFSGLVSISCRLTWITGVILENAMVAVTRWRRRLRVVACGDPIKVARLLGSGSM</sequence>
<name>A0A0S3T8M9_PHAAN</name>
<accession>A0A0S3T8M9</accession>
<evidence type="ECO:0000313" key="2">
    <source>
        <dbReference type="EMBL" id="BAU01366.1"/>
    </source>
</evidence>